<dbReference type="EMBL" id="JH767142">
    <property type="protein sequence ID" value="EQC38019.1"/>
    <property type="molecule type" value="Genomic_DNA"/>
</dbReference>
<gene>
    <name evidence="2" type="ORF">SDRG_04449</name>
</gene>
<evidence type="ECO:0000313" key="3">
    <source>
        <dbReference type="Proteomes" id="UP000030762"/>
    </source>
</evidence>
<evidence type="ECO:0000313" key="2">
    <source>
        <dbReference type="EMBL" id="EQC38019.1"/>
    </source>
</evidence>
<keyword evidence="3" id="KW-1185">Reference proteome</keyword>
<feature type="compositionally biased region" description="Polar residues" evidence="1">
    <location>
        <begin position="48"/>
        <end position="60"/>
    </location>
</feature>
<accession>T0QJ51</accession>
<protein>
    <submittedName>
        <fullName evidence="2">Uncharacterized protein</fullName>
    </submittedName>
</protein>
<organism evidence="2 3">
    <name type="scientific">Saprolegnia diclina (strain VS20)</name>
    <dbReference type="NCBI Taxonomy" id="1156394"/>
    <lineage>
        <taxon>Eukaryota</taxon>
        <taxon>Sar</taxon>
        <taxon>Stramenopiles</taxon>
        <taxon>Oomycota</taxon>
        <taxon>Saprolegniomycetes</taxon>
        <taxon>Saprolegniales</taxon>
        <taxon>Saprolegniaceae</taxon>
        <taxon>Saprolegnia</taxon>
    </lineage>
</organism>
<dbReference type="RefSeq" id="XP_008608346.1">
    <property type="nucleotide sequence ID" value="XM_008610124.1"/>
</dbReference>
<dbReference type="AlphaFoldDB" id="T0QJ51"/>
<dbReference type="Proteomes" id="UP000030762">
    <property type="component" value="Unassembled WGS sequence"/>
</dbReference>
<dbReference type="InParanoid" id="T0QJ51"/>
<sequence length="108" mass="11607">MGQACCSRRRPFFYGADHDDDADLNEGWKKWSSLNHKATMARPAHSYTPPSYESVRSASPTEPAPDAATQSAPCSPMALGNGTRRDLAIVARRPNDVALGIAAAPTHL</sequence>
<name>T0QJ51_SAPDV</name>
<feature type="region of interest" description="Disordered" evidence="1">
    <location>
        <begin position="40"/>
        <end position="80"/>
    </location>
</feature>
<dbReference type="GeneID" id="19945176"/>
<proteinExistence type="predicted"/>
<reference evidence="2 3" key="1">
    <citation type="submission" date="2012-04" db="EMBL/GenBank/DDBJ databases">
        <title>The Genome Sequence of Saprolegnia declina VS20.</title>
        <authorList>
            <consortium name="The Broad Institute Genome Sequencing Platform"/>
            <person name="Russ C."/>
            <person name="Nusbaum C."/>
            <person name="Tyler B."/>
            <person name="van West P."/>
            <person name="Dieguez-Uribeondo J."/>
            <person name="de Bruijn I."/>
            <person name="Tripathy S."/>
            <person name="Jiang R."/>
            <person name="Young S.K."/>
            <person name="Zeng Q."/>
            <person name="Gargeya S."/>
            <person name="Fitzgerald M."/>
            <person name="Haas B."/>
            <person name="Abouelleil A."/>
            <person name="Alvarado L."/>
            <person name="Arachchi H.M."/>
            <person name="Berlin A."/>
            <person name="Chapman S.B."/>
            <person name="Goldberg J."/>
            <person name="Griggs A."/>
            <person name="Gujja S."/>
            <person name="Hansen M."/>
            <person name="Howarth C."/>
            <person name="Imamovic A."/>
            <person name="Larimer J."/>
            <person name="McCowen C."/>
            <person name="Montmayeur A."/>
            <person name="Murphy C."/>
            <person name="Neiman D."/>
            <person name="Pearson M."/>
            <person name="Priest M."/>
            <person name="Roberts A."/>
            <person name="Saif S."/>
            <person name="Shea T."/>
            <person name="Sisk P."/>
            <person name="Sykes S."/>
            <person name="Wortman J."/>
            <person name="Nusbaum C."/>
            <person name="Birren B."/>
        </authorList>
    </citation>
    <scope>NUCLEOTIDE SEQUENCE [LARGE SCALE GENOMIC DNA]</scope>
    <source>
        <strain evidence="2 3">VS20</strain>
    </source>
</reference>
<dbReference type="VEuPathDB" id="FungiDB:SDRG_04449"/>
<evidence type="ECO:0000256" key="1">
    <source>
        <dbReference type="SAM" id="MobiDB-lite"/>
    </source>
</evidence>